<dbReference type="AlphaFoldDB" id="X0UI55"/>
<feature type="non-terminal residue" evidence="2">
    <location>
        <position position="1"/>
    </location>
</feature>
<name>X0UI55_9ZZZZ</name>
<comment type="caution">
    <text evidence="2">The sequence shown here is derived from an EMBL/GenBank/DDBJ whole genome shotgun (WGS) entry which is preliminary data.</text>
</comment>
<keyword evidence="1" id="KW-0812">Transmembrane</keyword>
<feature type="transmembrane region" description="Helical" evidence="1">
    <location>
        <begin position="241"/>
        <end position="262"/>
    </location>
</feature>
<evidence type="ECO:0008006" key="3">
    <source>
        <dbReference type="Google" id="ProtNLM"/>
    </source>
</evidence>
<accession>X0UI55</accession>
<proteinExistence type="predicted"/>
<feature type="non-terminal residue" evidence="2">
    <location>
        <position position="263"/>
    </location>
</feature>
<evidence type="ECO:0000313" key="2">
    <source>
        <dbReference type="EMBL" id="GAG00053.1"/>
    </source>
</evidence>
<dbReference type="EMBL" id="BARS01028957">
    <property type="protein sequence ID" value="GAG00053.1"/>
    <property type="molecule type" value="Genomic_DNA"/>
</dbReference>
<reference evidence="2" key="1">
    <citation type="journal article" date="2014" name="Front. Microbiol.">
        <title>High frequency of phylogenetically diverse reductive dehalogenase-homologous genes in deep subseafloor sedimentary metagenomes.</title>
        <authorList>
            <person name="Kawai M."/>
            <person name="Futagami T."/>
            <person name="Toyoda A."/>
            <person name="Takaki Y."/>
            <person name="Nishi S."/>
            <person name="Hori S."/>
            <person name="Arai W."/>
            <person name="Tsubouchi T."/>
            <person name="Morono Y."/>
            <person name="Uchiyama I."/>
            <person name="Ito T."/>
            <person name="Fujiyama A."/>
            <person name="Inagaki F."/>
            <person name="Takami H."/>
        </authorList>
    </citation>
    <scope>NUCLEOTIDE SEQUENCE</scope>
    <source>
        <strain evidence="2">Expedition CK06-06</strain>
    </source>
</reference>
<protein>
    <recommendedName>
        <fullName evidence="3">Peptidase M28 domain-containing protein</fullName>
    </recommendedName>
</protein>
<sequence>LDVPTISFMSYGPPKRCFDQAGNLSRRKIPFVSFNPFGDAQIHTPYDNERNVDWQGLELACRTVVSFLNRLNSTEKKPTLEVDYPAVRYGALVSLGDVSYLLVRCRAAPLVFANFLLSVHLREGDGEVVRISSGDLQLEKYNFKSSIDIEDPGAAREPVKKIVVECGSGEALILEEQQKGLFGRIKMGVYRILHRLSMLMDRHSMLFLFVSAYAFQTAVVVPLTNALFFNRFTQAWLLHSNLLTLTCFIYTLAQVVAGFLFVS</sequence>
<feature type="transmembrane region" description="Helical" evidence="1">
    <location>
        <begin position="205"/>
        <end position="229"/>
    </location>
</feature>
<organism evidence="2">
    <name type="scientific">marine sediment metagenome</name>
    <dbReference type="NCBI Taxonomy" id="412755"/>
    <lineage>
        <taxon>unclassified sequences</taxon>
        <taxon>metagenomes</taxon>
        <taxon>ecological metagenomes</taxon>
    </lineage>
</organism>
<keyword evidence="1" id="KW-0472">Membrane</keyword>
<gene>
    <name evidence="2" type="ORF">S01H1_45324</name>
</gene>
<evidence type="ECO:0000256" key="1">
    <source>
        <dbReference type="SAM" id="Phobius"/>
    </source>
</evidence>
<keyword evidence="1" id="KW-1133">Transmembrane helix</keyword>